<evidence type="ECO:0000313" key="9">
    <source>
        <dbReference type="Proteomes" id="UP001632038"/>
    </source>
</evidence>
<dbReference type="GO" id="GO:0005634">
    <property type="term" value="C:nucleus"/>
    <property type="evidence" value="ECO:0007669"/>
    <property type="project" value="UniProtKB-SubCell"/>
</dbReference>
<evidence type="ECO:0000256" key="1">
    <source>
        <dbReference type="ARBA" id="ARBA00004123"/>
    </source>
</evidence>
<feature type="compositionally biased region" description="Low complexity" evidence="6">
    <location>
        <begin position="82"/>
        <end position="105"/>
    </location>
</feature>
<dbReference type="InterPro" id="IPR005333">
    <property type="entry name" value="Transcription_factor_TCP"/>
</dbReference>
<dbReference type="GO" id="GO:0003677">
    <property type="term" value="F:DNA binding"/>
    <property type="evidence" value="ECO:0007669"/>
    <property type="project" value="UniProtKB-KW"/>
</dbReference>
<proteinExistence type="predicted"/>
<feature type="compositionally biased region" description="Basic residues" evidence="6">
    <location>
        <begin position="106"/>
        <end position="115"/>
    </location>
</feature>
<dbReference type="Proteomes" id="UP001632038">
    <property type="component" value="Unassembled WGS sequence"/>
</dbReference>
<evidence type="ECO:0000259" key="7">
    <source>
        <dbReference type="PROSITE" id="PS51369"/>
    </source>
</evidence>
<keyword evidence="4" id="KW-0804">Transcription</keyword>
<reference evidence="9" key="1">
    <citation type="journal article" date="2024" name="IScience">
        <title>Strigolactones Initiate the Formation of Haustorium-like Structures in Castilleja.</title>
        <authorList>
            <person name="Buerger M."/>
            <person name="Peterson D."/>
            <person name="Chory J."/>
        </authorList>
    </citation>
    <scope>NUCLEOTIDE SEQUENCE [LARGE SCALE GENOMIC DNA]</scope>
</reference>
<keyword evidence="5" id="KW-0539">Nucleus</keyword>
<keyword evidence="3" id="KW-0238">DNA-binding</keyword>
<dbReference type="InterPro" id="IPR017887">
    <property type="entry name" value="TF_TCP_subgr"/>
</dbReference>
<keyword evidence="2" id="KW-0805">Transcription regulation</keyword>
<organism evidence="8 9">
    <name type="scientific">Castilleja foliolosa</name>
    <dbReference type="NCBI Taxonomy" id="1961234"/>
    <lineage>
        <taxon>Eukaryota</taxon>
        <taxon>Viridiplantae</taxon>
        <taxon>Streptophyta</taxon>
        <taxon>Embryophyta</taxon>
        <taxon>Tracheophyta</taxon>
        <taxon>Spermatophyta</taxon>
        <taxon>Magnoliopsida</taxon>
        <taxon>eudicotyledons</taxon>
        <taxon>Gunneridae</taxon>
        <taxon>Pentapetalae</taxon>
        <taxon>asterids</taxon>
        <taxon>lamiids</taxon>
        <taxon>Lamiales</taxon>
        <taxon>Orobanchaceae</taxon>
        <taxon>Pedicularideae</taxon>
        <taxon>Castillejinae</taxon>
        <taxon>Castilleja</taxon>
    </lineage>
</organism>
<dbReference type="PANTHER" id="PTHR31072">
    <property type="entry name" value="TRANSCRIPTION FACTOR TCP4-RELATED"/>
    <property type="match status" value="1"/>
</dbReference>
<feature type="compositionally biased region" description="Polar residues" evidence="6">
    <location>
        <begin position="71"/>
        <end position="81"/>
    </location>
</feature>
<evidence type="ECO:0000256" key="4">
    <source>
        <dbReference type="ARBA" id="ARBA00023163"/>
    </source>
</evidence>
<accession>A0ABD3DAT0</accession>
<sequence length="285" mass="30604">MELMEPHSHTKNQRGVANNNNSTNNSDHHHHREPATSSSLQLVSTHHHQTQPEPGSGSGPSPTHGPFMGSLSMQQSRNLTHSSSPSSTTTTPNNNNNNNSSPANKPVKKPSKDRHTKVDGRGRRIRMPALCAARVFQLTRELGHKSDGETIEWLLHQAEPAIISATGTGTIPANLSTLNVSMRSSGTTISAPISKSTPLFTGMLGLPHQLGSNIHFGFDPDDNYMKKRFREDTNGATSPKQGRTGVRDQEPGFDSKPGSSQPSSFIPAQAMWAVAPAASNVGNGF</sequence>
<keyword evidence="9" id="KW-1185">Reference proteome</keyword>
<dbReference type="Pfam" id="PF03634">
    <property type="entry name" value="TCP"/>
    <property type="match status" value="1"/>
</dbReference>
<evidence type="ECO:0000256" key="5">
    <source>
        <dbReference type="ARBA" id="ARBA00023242"/>
    </source>
</evidence>
<dbReference type="EMBL" id="JAVIJP010000018">
    <property type="protein sequence ID" value="KAL3638701.1"/>
    <property type="molecule type" value="Genomic_DNA"/>
</dbReference>
<comment type="subcellular location">
    <subcellularLocation>
        <location evidence="1">Nucleus</location>
    </subcellularLocation>
</comment>
<protein>
    <recommendedName>
        <fullName evidence="7">TCP domain-containing protein</fullName>
    </recommendedName>
</protein>
<evidence type="ECO:0000313" key="8">
    <source>
        <dbReference type="EMBL" id="KAL3638701.1"/>
    </source>
</evidence>
<dbReference type="PANTHER" id="PTHR31072:SF108">
    <property type="entry name" value="TRANSCRIPTION FACTOR TCP22-RELATED"/>
    <property type="match status" value="1"/>
</dbReference>
<feature type="region of interest" description="Disordered" evidence="6">
    <location>
        <begin position="1"/>
        <end position="124"/>
    </location>
</feature>
<dbReference type="PROSITE" id="PS51369">
    <property type="entry name" value="TCP"/>
    <property type="match status" value="1"/>
</dbReference>
<feature type="compositionally biased region" description="Polar residues" evidence="6">
    <location>
        <begin position="35"/>
        <end position="44"/>
    </location>
</feature>
<evidence type="ECO:0000256" key="3">
    <source>
        <dbReference type="ARBA" id="ARBA00023125"/>
    </source>
</evidence>
<feature type="region of interest" description="Disordered" evidence="6">
    <location>
        <begin position="231"/>
        <end position="265"/>
    </location>
</feature>
<comment type="caution">
    <text evidence="8">The sequence shown here is derived from an EMBL/GenBank/DDBJ whole genome shotgun (WGS) entry which is preliminary data.</text>
</comment>
<gene>
    <name evidence="8" type="ORF">CASFOL_016608</name>
</gene>
<evidence type="ECO:0000256" key="2">
    <source>
        <dbReference type="ARBA" id="ARBA00023015"/>
    </source>
</evidence>
<feature type="domain" description="TCP" evidence="7">
    <location>
        <begin position="111"/>
        <end position="165"/>
    </location>
</feature>
<evidence type="ECO:0000256" key="6">
    <source>
        <dbReference type="SAM" id="MobiDB-lite"/>
    </source>
</evidence>
<name>A0ABD3DAT0_9LAMI</name>
<dbReference type="AlphaFoldDB" id="A0ABD3DAT0"/>